<sequence length="70" mass="7755">MIDVMIVLDIPVKPGTAWSQLMRNNLPAFLLPFRNFLLSPDMTFSAITRTVLLLSLHEIRQSGIRGSSGG</sequence>
<dbReference type="EMBL" id="NAEW01000014">
    <property type="protein sequence ID" value="OQM40050.1"/>
    <property type="molecule type" value="Genomic_DNA"/>
</dbReference>
<protein>
    <submittedName>
        <fullName evidence="1">Uncharacterized protein</fullName>
    </submittedName>
</protein>
<evidence type="ECO:0000313" key="2">
    <source>
        <dbReference type="Proteomes" id="UP000192573"/>
    </source>
</evidence>
<gene>
    <name evidence="1" type="ORF">BZK42_21670</name>
</gene>
<comment type="caution">
    <text evidence="1">The sequence shown here is derived from an EMBL/GenBank/DDBJ whole genome shotgun (WGS) entry which is preliminary data.</text>
</comment>
<reference evidence="1 2" key="1">
    <citation type="submission" date="2017-03" db="EMBL/GenBank/DDBJ databases">
        <authorList>
            <person name="Afonso C.L."/>
            <person name="Miller P.J."/>
            <person name="Scott M.A."/>
            <person name="Spackman E."/>
            <person name="Goraichik I."/>
            <person name="Dimitrov K.M."/>
            <person name="Suarez D.L."/>
            <person name="Swayne D.E."/>
        </authorList>
    </citation>
    <scope>NUCLEOTIDE SEQUENCE [LARGE SCALE GENOMIC DNA]</scope>
    <source>
        <strain evidence="1 2">ATCC 51113</strain>
    </source>
</reference>
<organism evidence="1 2">
    <name type="scientific">Citrobacter braakii</name>
    <dbReference type="NCBI Taxonomy" id="57706"/>
    <lineage>
        <taxon>Bacteria</taxon>
        <taxon>Pseudomonadati</taxon>
        <taxon>Pseudomonadota</taxon>
        <taxon>Gammaproteobacteria</taxon>
        <taxon>Enterobacterales</taxon>
        <taxon>Enterobacteriaceae</taxon>
        <taxon>Citrobacter</taxon>
        <taxon>Citrobacter freundii complex</taxon>
    </lineage>
</organism>
<dbReference type="Proteomes" id="UP000192573">
    <property type="component" value="Unassembled WGS sequence"/>
</dbReference>
<evidence type="ECO:0000313" key="1">
    <source>
        <dbReference type="EMBL" id="OQM40050.1"/>
    </source>
</evidence>
<name>A0A1V8NUH1_CITBR</name>
<accession>A0A1V8NUH1</accession>
<dbReference type="AlphaFoldDB" id="A0A1V8NUH1"/>
<proteinExistence type="predicted"/>